<proteinExistence type="predicted"/>
<evidence type="ECO:0000313" key="1">
    <source>
        <dbReference type="EMBL" id="KAK7306910.1"/>
    </source>
</evidence>
<dbReference type="AlphaFoldDB" id="A0AAN9JWM6"/>
<reference evidence="1 2" key="1">
    <citation type="submission" date="2024-01" db="EMBL/GenBank/DDBJ databases">
        <title>The genomes of 5 underutilized Papilionoideae crops provide insights into root nodulation and disease resistanc.</title>
        <authorList>
            <person name="Jiang F."/>
        </authorList>
    </citation>
    <scope>NUCLEOTIDE SEQUENCE [LARGE SCALE GENOMIC DNA]</scope>
    <source>
        <strain evidence="1">LVBAO_FW01</strain>
        <tissue evidence="1">Leaves</tissue>
    </source>
</reference>
<keyword evidence="2" id="KW-1185">Reference proteome</keyword>
<dbReference type="Proteomes" id="UP001367508">
    <property type="component" value="Unassembled WGS sequence"/>
</dbReference>
<sequence>MHSGGSHVPSYQPLWLKTIALVAHRHIVPTVVLIGNPCVVTQDLKLNVVKWEVAKARLAQEILLIKKHDSPQVCKICQVAFVRFVTYTILLRTRIFPTNEVYGELFLLSPLWKVPVEVWVSLYLFKSCHFKSQHWKDCPDLKACYYGVRKISSSLAKENRRRWKLPCPHAEHMQVRKPQKHEMSYESEGTSGVGGLDLTSLRLIKVYKS</sequence>
<name>A0AAN9JWM6_CANGL</name>
<organism evidence="1 2">
    <name type="scientific">Canavalia gladiata</name>
    <name type="common">Sword bean</name>
    <name type="synonym">Dolichos gladiatus</name>
    <dbReference type="NCBI Taxonomy" id="3824"/>
    <lineage>
        <taxon>Eukaryota</taxon>
        <taxon>Viridiplantae</taxon>
        <taxon>Streptophyta</taxon>
        <taxon>Embryophyta</taxon>
        <taxon>Tracheophyta</taxon>
        <taxon>Spermatophyta</taxon>
        <taxon>Magnoliopsida</taxon>
        <taxon>eudicotyledons</taxon>
        <taxon>Gunneridae</taxon>
        <taxon>Pentapetalae</taxon>
        <taxon>rosids</taxon>
        <taxon>fabids</taxon>
        <taxon>Fabales</taxon>
        <taxon>Fabaceae</taxon>
        <taxon>Papilionoideae</taxon>
        <taxon>50 kb inversion clade</taxon>
        <taxon>NPAAA clade</taxon>
        <taxon>indigoferoid/millettioid clade</taxon>
        <taxon>Phaseoleae</taxon>
        <taxon>Canavalia</taxon>
    </lineage>
</organism>
<comment type="caution">
    <text evidence="1">The sequence shown here is derived from an EMBL/GenBank/DDBJ whole genome shotgun (WGS) entry which is preliminary data.</text>
</comment>
<protein>
    <submittedName>
        <fullName evidence="1">Uncharacterized protein</fullName>
    </submittedName>
</protein>
<accession>A0AAN9JWM6</accession>
<dbReference type="EMBL" id="JAYMYQ010000011">
    <property type="protein sequence ID" value="KAK7306910.1"/>
    <property type="molecule type" value="Genomic_DNA"/>
</dbReference>
<gene>
    <name evidence="1" type="ORF">VNO77_44871</name>
</gene>
<evidence type="ECO:0000313" key="2">
    <source>
        <dbReference type="Proteomes" id="UP001367508"/>
    </source>
</evidence>